<comment type="caution">
    <text evidence="2">The sequence shown here is derived from an EMBL/GenBank/DDBJ whole genome shotgun (WGS) entry which is preliminary data.</text>
</comment>
<feature type="region of interest" description="Disordered" evidence="1">
    <location>
        <begin position="49"/>
        <end position="96"/>
    </location>
</feature>
<proteinExistence type="predicted"/>
<dbReference type="Proteomes" id="UP001479436">
    <property type="component" value="Unassembled WGS sequence"/>
</dbReference>
<evidence type="ECO:0000313" key="3">
    <source>
        <dbReference type="Proteomes" id="UP001479436"/>
    </source>
</evidence>
<dbReference type="EMBL" id="JASJQH010008514">
    <property type="protein sequence ID" value="KAK9688349.1"/>
    <property type="molecule type" value="Genomic_DNA"/>
</dbReference>
<feature type="compositionally biased region" description="Basic and acidic residues" evidence="1">
    <location>
        <begin position="54"/>
        <end position="90"/>
    </location>
</feature>
<accession>A0ABR2VPH5</accession>
<reference evidence="2 3" key="1">
    <citation type="submission" date="2023-04" db="EMBL/GenBank/DDBJ databases">
        <title>Genome of Basidiobolus ranarum AG-B5.</title>
        <authorList>
            <person name="Stajich J.E."/>
            <person name="Carter-House D."/>
            <person name="Gryganskyi A."/>
        </authorList>
    </citation>
    <scope>NUCLEOTIDE SEQUENCE [LARGE SCALE GENOMIC DNA]</scope>
    <source>
        <strain evidence="2 3">AG-B5</strain>
    </source>
</reference>
<name>A0ABR2VPH5_9FUNG</name>
<protein>
    <submittedName>
        <fullName evidence="2">Uncharacterized protein</fullName>
    </submittedName>
</protein>
<gene>
    <name evidence="2" type="ORF">K7432_014439</name>
</gene>
<sequence length="96" mass="11076">MSNLAYYEKLAENGTSLTAEVFNWMMGLSEDDVIAKTYVALSVPAANAYGQGQYDRRQEEARRQEEEARRQEEEARRQEEKARRQDEKARLGATQS</sequence>
<organism evidence="2 3">
    <name type="scientific">Basidiobolus ranarum</name>
    <dbReference type="NCBI Taxonomy" id="34480"/>
    <lineage>
        <taxon>Eukaryota</taxon>
        <taxon>Fungi</taxon>
        <taxon>Fungi incertae sedis</taxon>
        <taxon>Zoopagomycota</taxon>
        <taxon>Entomophthoromycotina</taxon>
        <taxon>Basidiobolomycetes</taxon>
        <taxon>Basidiobolales</taxon>
        <taxon>Basidiobolaceae</taxon>
        <taxon>Basidiobolus</taxon>
    </lineage>
</organism>
<evidence type="ECO:0000256" key="1">
    <source>
        <dbReference type="SAM" id="MobiDB-lite"/>
    </source>
</evidence>
<evidence type="ECO:0000313" key="2">
    <source>
        <dbReference type="EMBL" id="KAK9688349.1"/>
    </source>
</evidence>
<keyword evidence="3" id="KW-1185">Reference proteome</keyword>